<dbReference type="SUPFAM" id="SSF90229">
    <property type="entry name" value="CCCH zinc finger"/>
    <property type="match status" value="1"/>
</dbReference>
<evidence type="ECO:0000313" key="14">
    <source>
        <dbReference type="EMBL" id="KAF4106361.1"/>
    </source>
</evidence>
<evidence type="ECO:0000256" key="5">
    <source>
        <dbReference type="ARBA" id="ARBA00022737"/>
    </source>
</evidence>
<feature type="coiled-coil region" evidence="9">
    <location>
        <begin position="1096"/>
        <end position="1123"/>
    </location>
</feature>
<evidence type="ECO:0000259" key="11">
    <source>
        <dbReference type="PROSITE" id="PS50103"/>
    </source>
</evidence>
<dbReference type="AlphaFoldDB" id="A0A7J6CGU1"/>
<dbReference type="InterPro" id="IPR045234">
    <property type="entry name" value="Unkempt-like"/>
</dbReference>
<dbReference type="GO" id="GO:1990715">
    <property type="term" value="F:mRNA CDS binding"/>
    <property type="evidence" value="ECO:0007669"/>
    <property type="project" value="TreeGrafter"/>
</dbReference>
<dbReference type="PROSITE" id="PS50826">
    <property type="entry name" value="RUN"/>
    <property type="match status" value="1"/>
</dbReference>
<dbReference type="Proteomes" id="UP000579812">
    <property type="component" value="Unassembled WGS sequence"/>
</dbReference>
<dbReference type="InterPro" id="IPR011993">
    <property type="entry name" value="PH-like_dom_sf"/>
</dbReference>
<keyword evidence="6 8" id="KW-0863">Zinc-finger</keyword>
<keyword evidence="9" id="KW-0175">Coiled coil</keyword>
<feature type="zinc finger region" description="C3H1-type" evidence="8">
    <location>
        <begin position="568"/>
        <end position="598"/>
    </location>
</feature>
<proteinExistence type="inferred from homology"/>
<dbReference type="GO" id="GO:0048667">
    <property type="term" value="P:cell morphogenesis involved in neuron differentiation"/>
    <property type="evidence" value="ECO:0007669"/>
    <property type="project" value="TreeGrafter"/>
</dbReference>
<dbReference type="InterPro" id="IPR036855">
    <property type="entry name" value="Znf_CCCH_sf"/>
</dbReference>
<dbReference type="InterPro" id="IPR040594">
    <property type="entry name" value="UNK_Znf_1"/>
</dbReference>
<feature type="region of interest" description="Disordered" evidence="10">
    <location>
        <begin position="959"/>
        <end position="986"/>
    </location>
</feature>
<protein>
    <submittedName>
        <fullName evidence="14">Uncharacterized protein</fullName>
    </submittedName>
</protein>
<dbReference type="CDD" id="cd17682">
    <property type="entry name" value="RUN_RUFY4_like"/>
    <property type="match status" value="1"/>
</dbReference>
<feature type="domain" description="C3H1-type" evidence="11">
    <location>
        <begin position="568"/>
        <end position="598"/>
    </location>
</feature>
<dbReference type="Pfam" id="PF00642">
    <property type="entry name" value="zf-CCCH"/>
    <property type="match status" value="1"/>
</dbReference>
<evidence type="ECO:0000259" key="12">
    <source>
        <dbReference type="PROSITE" id="PS50106"/>
    </source>
</evidence>
<evidence type="ECO:0000256" key="9">
    <source>
        <dbReference type="SAM" id="Coils"/>
    </source>
</evidence>
<feature type="domain" description="PDZ" evidence="12">
    <location>
        <begin position="184"/>
        <end position="239"/>
    </location>
</feature>
<dbReference type="SUPFAM" id="SSF50156">
    <property type="entry name" value="PDZ domain-like"/>
    <property type="match status" value="1"/>
</dbReference>
<dbReference type="PROSITE" id="PS50106">
    <property type="entry name" value="PDZ"/>
    <property type="match status" value="1"/>
</dbReference>
<comment type="caution">
    <text evidence="14">The sequence shown here is derived from an EMBL/GenBank/DDBJ whole genome shotgun (WGS) entry which is preliminary data.</text>
</comment>
<feature type="compositionally biased region" description="Low complexity" evidence="10">
    <location>
        <begin position="876"/>
        <end position="885"/>
    </location>
</feature>
<dbReference type="Pfam" id="PF23035">
    <property type="entry name" value="zf-CCCH_UNK-like_4th"/>
    <property type="match status" value="1"/>
</dbReference>
<reference evidence="14 15" key="1">
    <citation type="submission" date="2020-04" db="EMBL/GenBank/DDBJ databases">
        <title>Chromosome-level genome assembly of a cyprinid fish Onychostoma macrolepis by integration of Nanopore Sequencing, Bionano and Hi-C technology.</title>
        <authorList>
            <person name="Wang D."/>
        </authorList>
    </citation>
    <scope>NUCLEOTIDE SEQUENCE [LARGE SCALE GENOMIC DNA]</scope>
    <source>
        <strain evidence="14">SWU-2019</strain>
        <tissue evidence="14">Muscle</tissue>
    </source>
</reference>
<keyword evidence="5" id="KW-0677">Repeat</keyword>
<evidence type="ECO:0000256" key="8">
    <source>
        <dbReference type="PROSITE-ProRule" id="PRU00723"/>
    </source>
</evidence>
<keyword evidence="7 8" id="KW-0862">Zinc</keyword>
<dbReference type="CDD" id="cd16771">
    <property type="entry name" value="RING-HC_UNK"/>
    <property type="match status" value="1"/>
</dbReference>
<dbReference type="Pfam" id="PF23261">
    <property type="entry name" value="zf-CCCH_11"/>
    <property type="match status" value="1"/>
</dbReference>
<dbReference type="PANTHER" id="PTHR14493">
    <property type="entry name" value="UNKEMPT FAMILY MEMBER"/>
    <property type="match status" value="1"/>
</dbReference>
<dbReference type="Pfam" id="PF25427">
    <property type="entry name" value="zf-CCCH_UNK"/>
    <property type="match status" value="1"/>
</dbReference>
<dbReference type="Gene3D" id="1.20.58.900">
    <property type="match status" value="1"/>
</dbReference>
<evidence type="ECO:0000256" key="10">
    <source>
        <dbReference type="SAM" id="MobiDB-lite"/>
    </source>
</evidence>
<dbReference type="SUPFAM" id="SSF140741">
    <property type="entry name" value="RUN domain-like"/>
    <property type="match status" value="1"/>
</dbReference>
<dbReference type="Pfam" id="PF02759">
    <property type="entry name" value="RUN"/>
    <property type="match status" value="1"/>
</dbReference>
<evidence type="ECO:0000256" key="4">
    <source>
        <dbReference type="ARBA" id="ARBA00022723"/>
    </source>
</evidence>
<evidence type="ECO:0000256" key="7">
    <source>
        <dbReference type="ARBA" id="ARBA00022833"/>
    </source>
</evidence>
<keyword evidence="3" id="KW-0963">Cytoplasm</keyword>
<evidence type="ECO:0000313" key="15">
    <source>
        <dbReference type="Proteomes" id="UP000579812"/>
    </source>
</evidence>
<comment type="subcellular location">
    <subcellularLocation>
        <location evidence="1">Cytoplasm</location>
    </subcellularLocation>
</comment>
<comment type="similarity">
    <text evidence="2">Belongs to the unkempt family.</text>
</comment>
<dbReference type="PANTHER" id="PTHR14493:SF36">
    <property type="entry name" value="RING FINGER PROTEIN UNKEMPT HOMOLOG"/>
    <property type="match status" value="1"/>
</dbReference>
<dbReference type="SUPFAM" id="SSF50729">
    <property type="entry name" value="PH domain-like"/>
    <property type="match status" value="1"/>
</dbReference>
<dbReference type="InterPro" id="IPR004012">
    <property type="entry name" value="Run_dom"/>
</dbReference>
<gene>
    <name evidence="14" type="ORF">G5714_012351</name>
</gene>
<evidence type="ECO:0000256" key="3">
    <source>
        <dbReference type="ARBA" id="ARBA00022490"/>
    </source>
</evidence>
<feature type="region of interest" description="Disordered" evidence="10">
    <location>
        <begin position="278"/>
        <end position="299"/>
    </location>
</feature>
<keyword evidence="4 8" id="KW-0479">Metal-binding</keyword>
<keyword evidence="15" id="KW-1185">Reference proteome</keyword>
<evidence type="ECO:0000256" key="1">
    <source>
        <dbReference type="ARBA" id="ARBA00004496"/>
    </source>
</evidence>
<dbReference type="InterPro" id="IPR000571">
    <property type="entry name" value="Znf_CCCH"/>
</dbReference>
<accession>A0A7J6CGU1</accession>
<evidence type="ECO:0000256" key="2">
    <source>
        <dbReference type="ARBA" id="ARBA00008808"/>
    </source>
</evidence>
<dbReference type="GO" id="GO:0008270">
    <property type="term" value="F:zinc ion binding"/>
    <property type="evidence" value="ECO:0007669"/>
    <property type="project" value="UniProtKB-KW"/>
</dbReference>
<dbReference type="GO" id="GO:0005737">
    <property type="term" value="C:cytoplasm"/>
    <property type="evidence" value="ECO:0007669"/>
    <property type="project" value="UniProtKB-SubCell"/>
</dbReference>
<dbReference type="InterPro" id="IPR037213">
    <property type="entry name" value="Run_dom_sf"/>
</dbReference>
<organism evidence="14 15">
    <name type="scientific">Onychostoma macrolepis</name>
    <dbReference type="NCBI Taxonomy" id="369639"/>
    <lineage>
        <taxon>Eukaryota</taxon>
        <taxon>Metazoa</taxon>
        <taxon>Chordata</taxon>
        <taxon>Craniata</taxon>
        <taxon>Vertebrata</taxon>
        <taxon>Euteleostomi</taxon>
        <taxon>Actinopterygii</taxon>
        <taxon>Neopterygii</taxon>
        <taxon>Teleostei</taxon>
        <taxon>Ostariophysi</taxon>
        <taxon>Cypriniformes</taxon>
        <taxon>Cyprinidae</taxon>
        <taxon>Acrossocheilinae</taxon>
        <taxon>Onychostoma</taxon>
    </lineage>
</organism>
<dbReference type="InterPro" id="IPR057296">
    <property type="entry name" value="UNK_Znf_5"/>
</dbReference>
<feature type="region of interest" description="Disordered" evidence="10">
    <location>
        <begin position="820"/>
        <end position="855"/>
    </location>
</feature>
<dbReference type="Gene3D" id="2.30.42.10">
    <property type="match status" value="1"/>
</dbReference>
<dbReference type="EMBL" id="JAAMOB010000012">
    <property type="protein sequence ID" value="KAF4106361.1"/>
    <property type="molecule type" value="Genomic_DNA"/>
</dbReference>
<dbReference type="InterPro" id="IPR036034">
    <property type="entry name" value="PDZ_sf"/>
</dbReference>
<dbReference type="CDD" id="cd00136">
    <property type="entry name" value="PDZ_canonical"/>
    <property type="match status" value="1"/>
</dbReference>
<feature type="compositionally biased region" description="Polar residues" evidence="10">
    <location>
        <begin position="286"/>
        <end position="299"/>
    </location>
</feature>
<sequence length="1215" mass="134481">MPAKDPLIETLKVCILNLKSEGTVIDSNPHLASCCELLELILRKGLQQPVLSLAHRDYWHCFEQLLHHDTCGRLSSVSLAVQQTTACSKLITSQGRGRFFIRLMLMRRILGNVIKHLLHTNRVIEWYCPNVAILRNEEFVEPFLSLSMVLSEMNFKFSIENCSFLDESWLLPVCQFYEAVPCRELGMVLRYLDGRVFVLDLLQGSQAQVDMFAEPGDIIDEINGISLRNASNGQAGVVLSKLKGQPLSIHLIRWRGEDGSIYQPLIKHLRQLKQEKPSLQFGPKPASQQDRTAGQKRGQTQCVKDGRILYGVHLLGKANIGMYGGKEVLQHVIPVVLESSQARKEVLLDVKETHLTCIDKSNKQELFQHHFPEISCVGRFGSQPDLTIFAFCVLDSPQTGKQSGFCCVVLQAATSRECEEIVNRVAAGFKHTEWFPGSSGAAANLGPSSSSSCSSPSAGGTTSPANVLHAQPEKPQHYTYLKEFRTEQCLLFVQHKCTQHRPFTCFHWHFLNQRRRRPIRRRDGTFNYSPDVYCVKYDEGTGTCPDGDECPFLHRTAGDTERRYHLRYYKTGSCIHETDGKGHCSKNGPHCAFAHGSHDLRSPVYDIREVQVLEAQSATGLVEGTSGEGQSGVVASTALIEKILSEDPRWQDNSFVLSHYKTELCKKPPRLCRQGYACPYYHNSKDRRRSPHKHKYRALPCPSVKHSDEWGDPSKCESGESCQYCHTRTEQQFHPEIYKSTKCNDIQQSGNCPRGPFCAFAHLEKVTVSDEQLASHCCSPLETSCSAPLEDFCQSGPSATTEEGLLGRVLFEESSSLDASLGGEGGYGKAPGFEREDQARHRSFSMEQRSRDISSMHSKQDLLVFLPVGSPLSMSSSIPSSLAATPPSPAPPGPSSGMNANALPFYPTSDTVESVVESALDDLDLNDFGVSALEKSLESSALPSMGLMLGGSQLQSSAPVNIPGSLSSPSPFRSPSPSPPIRAHHSPFLSAQLPQPSQSESSFLGTSHGSLGLNGMSSSIWEHFPTGQSSPGTPPALLSTGSMYTEVSRLKQEVEEAHRVLKHWDHSWRQMAQSLTVLKADAEDARLLAGQLGMEAERARQAEVEAQQQAAFLEEALESLRHAENPHLQLHQLQLLHRLPLSSICSLQAQICSCLRTVEQAVFRKQRLYCVSCDEMGSVTLPCQHGLHCERCAASTECPLCTEHQQSMNISQSQS</sequence>
<dbReference type="SMART" id="SM00356">
    <property type="entry name" value="ZnF_C3H1"/>
    <property type="match status" value="4"/>
</dbReference>
<dbReference type="InterPro" id="IPR057295">
    <property type="entry name" value="UNK_Znf_4"/>
</dbReference>
<feature type="zinc finger region" description="C3H1-type" evidence="8">
    <location>
        <begin position="737"/>
        <end position="765"/>
    </location>
</feature>
<dbReference type="InterPro" id="IPR001478">
    <property type="entry name" value="PDZ"/>
</dbReference>
<feature type="region of interest" description="Disordered" evidence="10">
    <location>
        <begin position="876"/>
        <end position="904"/>
    </location>
</feature>
<feature type="domain" description="C3H1-type" evidence="11">
    <location>
        <begin position="737"/>
        <end position="765"/>
    </location>
</feature>
<dbReference type="PROSITE" id="PS50103">
    <property type="entry name" value="ZF_C3H1"/>
    <property type="match status" value="3"/>
</dbReference>
<evidence type="ECO:0000256" key="6">
    <source>
        <dbReference type="ARBA" id="ARBA00022771"/>
    </source>
</evidence>
<evidence type="ECO:0000259" key="13">
    <source>
        <dbReference type="PROSITE" id="PS50826"/>
    </source>
</evidence>
<feature type="domain" description="C3H1-type" evidence="11">
    <location>
        <begin position="528"/>
        <end position="557"/>
    </location>
</feature>
<feature type="zinc finger region" description="C3H1-type" evidence="8">
    <location>
        <begin position="528"/>
        <end position="557"/>
    </location>
</feature>
<dbReference type="Pfam" id="PF18384">
    <property type="entry name" value="zf_CCCH_5"/>
    <property type="match status" value="1"/>
</dbReference>
<name>A0A7J6CGU1_9TELE</name>
<dbReference type="Gene3D" id="2.30.29.30">
    <property type="entry name" value="Pleckstrin-homology domain (PH domain)/Phosphotyrosine-binding domain (PTB)"/>
    <property type="match status" value="1"/>
</dbReference>
<feature type="domain" description="RUN" evidence="13">
    <location>
        <begin position="25"/>
        <end position="162"/>
    </location>
</feature>